<dbReference type="AlphaFoldDB" id="A0A7X1F902"/>
<evidence type="ECO:0000313" key="2">
    <source>
        <dbReference type="Proteomes" id="UP000520156"/>
    </source>
</evidence>
<gene>
    <name evidence="1" type="ORF">H7F49_11960</name>
</gene>
<protein>
    <submittedName>
        <fullName evidence="1">Uncharacterized protein</fullName>
    </submittedName>
</protein>
<dbReference type="EMBL" id="JACLAU010000019">
    <property type="protein sequence ID" value="MBC2652419.1"/>
    <property type="molecule type" value="Genomic_DNA"/>
</dbReference>
<dbReference type="Proteomes" id="UP000520156">
    <property type="component" value="Unassembled WGS sequence"/>
</dbReference>
<name>A0A7X1F902_9SPHN</name>
<keyword evidence="2" id="KW-1185">Reference proteome</keyword>
<accession>A0A7X1F902</accession>
<sequence length="116" mass="12428">MPLSAVGALADMSVVEFCLGMALSRRAPQSAGELAAELSAWFDRQVRSRAIKAPLEAMLGRGWVAHGCGTYTLSETGTAALTPFTHALVRMLDGGRRLLDLAVFMSLIKEFERSGS</sequence>
<reference evidence="1 2" key="1">
    <citation type="submission" date="2020-08" db="EMBL/GenBank/DDBJ databases">
        <title>The genome sequence of Novosphingobium flavum 4Y4.</title>
        <authorList>
            <person name="Liu Y."/>
        </authorList>
    </citation>
    <scope>NUCLEOTIDE SEQUENCE [LARGE SCALE GENOMIC DNA]</scope>
    <source>
        <strain evidence="1 2">4Y4</strain>
    </source>
</reference>
<proteinExistence type="predicted"/>
<evidence type="ECO:0000313" key="1">
    <source>
        <dbReference type="EMBL" id="MBC2652419.1"/>
    </source>
</evidence>
<comment type="caution">
    <text evidence="1">The sequence shown here is derived from an EMBL/GenBank/DDBJ whole genome shotgun (WGS) entry which is preliminary data.</text>
</comment>
<organism evidence="1 2">
    <name type="scientific">Novosphingobium aerophilum</name>
    <dbReference type="NCBI Taxonomy" id="2839843"/>
    <lineage>
        <taxon>Bacteria</taxon>
        <taxon>Pseudomonadati</taxon>
        <taxon>Pseudomonadota</taxon>
        <taxon>Alphaproteobacteria</taxon>
        <taxon>Sphingomonadales</taxon>
        <taxon>Sphingomonadaceae</taxon>
        <taxon>Novosphingobium</taxon>
    </lineage>
</organism>